<name>A0A1I4C133_9GAMM</name>
<dbReference type="OrthoDB" id="9808480at2"/>
<evidence type="ECO:0000313" key="4">
    <source>
        <dbReference type="Proteomes" id="UP000198924"/>
    </source>
</evidence>
<dbReference type="SUPFAM" id="SSF46955">
    <property type="entry name" value="Putative DNA-binding domain"/>
    <property type="match status" value="1"/>
</dbReference>
<keyword evidence="1" id="KW-0238">DNA-binding</keyword>
<dbReference type="Pfam" id="PF13411">
    <property type="entry name" value="MerR_1"/>
    <property type="match status" value="1"/>
</dbReference>
<organism evidence="3 4">
    <name type="scientific">Methylophaga sulfidovorans</name>
    <dbReference type="NCBI Taxonomy" id="45496"/>
    <lineage>
        <taxon>Bacteria</taxon>
        <taxon>Pseudomonadati</taxon>
        <taxon>Pseudomonadota</taxon>
        <taxon>Gammaproteobacteria</taxon>
        <taxon>Thiotrichales</taxon>
        <taxon>Piscirickettsiaceae</taxon>
        <taxon>Methylophaga</taxon>
    </lineage>
</organism>
<dbReference type="PANTHER" id="PTHR30204">
    <property type="entry name" value="REDOX-CYCLING DRUG-SENSING TRANSCRIPTIONAL ACTIVATOR SOXR"/>
    <property type="match status" value="1"/>
</dbReference>
<dbReference type="GO" id="GO:0003700">
    <property type="term" value="F:DNA-binding transcription factor activity"/>
    <property type="evidence" value="ECO:0007669"/>
    <property type="project" value="InterPro"/>
</dbReference>
<dbReference type="RefSeq" id="WP_091716041.1">
    <property type="nucleotide sequence ID" value="NZ_FOSH01000023.1"/>
</dbReference>
<dbReference type="PRINTS" id="PR00040">
    <property type="entry name" value="HTHMERR"/>
</dbReference>
<evidence type="ECO:0000256" key="1">
    <source>
        <dbReference type="ARBA" id="ARBA00023125"/>
    </source>
</evidence>
<dbReference type="InterPro" id="IPR009061">
    <property type="entry name" value="DNA-bd_dom_put_sf"/>
</dbReference>
<dbReference type="InterPro" id="IPR000551">
    <property type="entry name" value="MerR-type_HTH_dom"/>
</dbReference>
<keyword evidence="4" id="KW-1185">Reference proteome</keyword>
<evidence type="ECO:0000259" key="2">
    <source>
        <dbReference type="PROSITE" id="PS50937"/>
    </source>
</evidence>
<dbReference type="STRING" id="45496.SAMN04488079_12322"/>
<dbReference type="GO" id="GO:0003677">
    <property type="term" value="F:DNA binding"/>
    <property type="evidence" value="ECO:0007669"/>
    <property type="project" value="UniProtKB-KW"/>
</dbReference>
<dbReference type="InterPro" id="IPR047057">
    <property type="entry name" value="MerR_fam"/>
</dbReference>
<dbReference type="PROSITE" id="PS50937">
    <property type="entry name" value="HTH_MERR_2"/>
    <property type="match status" value="1"/>
</dbReference>
<reference evidence="4" key="1">
    <citation type="submission" date="2016-10" db="EMBL/GenBank/DDBJ databases">
        <authorList>
            <person name="Varghese N."/>
            <person name="Submissions S."/>
        </authorList>
    </citation>
    <scope>NUCLEOTIDE SEQUENCE [LARGE SCALE GENOMIC DNA]</scope>
    <source>
        <strain evidence="4">DSM 11578</strain>
    </source>
</reference>
<feature type="domain" description="HTH merR-type" evidence="2">
    <location>
        <begin position="1"/>
        <end position="69"/>
    </location>
</feature>
<dbReference type="AlphaFoldDB" id="A0A1I4C133"/>
<gene>
    <name evidence="3" type="ORF">SAMN04488079_12322</name>
</gene>
<proteinExistence type="predicted"/>
<dbReference type="SMART" id="SM00422">
    <property type="entry name" value="HTH_MERR"/>
    <property type="match status" value="1"/>
</dbReference>
<dbReference type="EMBL" id="FOSH01000023">
    <property type="protein sequence ID" value="SFK74788.1"/>
    <property type="molecule type" value="Genomic_DNA"/>
</dbReference>
<sequence length="123" mass="14283">MNVTEFSKRVGLNPHTVRYYDKMGLLDDIHRLANGHRSFSEKDVVWIEFVQRLKDTGMSLEKILEYASLRKKGSQTLAQRKELLAEHSSNLKQKISIEKQHLKKLNEKIDLYQSALDGKISLD</sequence>
<dbReference type="Proteomes" id="UP000198924">
    <property type="component" value="Unassembled WGS sequence"/>
</dbReference>
<dbReference type="PANTHER" id="PTHR30204:SF98">
    <property type="entry name" value="HTH-TYPE TRANSCRIPTIONAL REGULATOR ADHR"/>
    <property type="match status" value="1"/>
</dbReference>
<dbReference type="Gene3D" id="1.10.1660.10">
    <property type="match status" value="1"/>
</dbReference>
<evidence type="ECO:0000313" key="3">
    <source>
        <dbReference type="EMBL" id="SFK74788.1"/>
    </source>
</evidence>
<dbReference type="CDD" id="cd01109">
    <property type="entry name" value="HTH_YyaN"/>
    <property type="match status" value="1"/>
</dbReference>
<accession>A0A1I4C133</accession>
<protein>
    <submittedName>
        <fullName evidence="3">Transcriptional regulator, MerR family</fullName>
    </submittedName>
</protein>